<name>A0A0A0DCD8_9PROT</name>
<accession>A0A0A0DCD8</accession>
<dbReference type="Proteomes" id="UP000029995">
    <property type="component" value="Unassembled WGS sequence"/>
</dbReference>
<sequence>MAEITRTETEIAAPPDPDEADDAILSGLIELGMTMARAFQAAGTGQRLRPGSARTRRLGSRCEPNVSPRNLSCGPAWGHGG</sequence>
<protein>
    <submittedName>
        <fullName evidence="2">Uncharacterized protein</fullName>
    </submittedName>
</protein>
<evidence type="ECO:0000313" key="3">
    <source>
        <dbReference type="Proteomes" id="UP000029995"/>
    </source>
</evidence>
<evidence type="ECO:0000313" key="2">
    <source>
        <dbReference type="EMBL" id="KGM34667.1"/>
    </source>
</evidence>
<feature type="region of interest" description="Disordered" evidence="1">
    <location>
        <begin position="1"/>
        <end position="20"/>
    </location>
</feature>
<comment type="caution">
    <text evidence="2">The sequence shown here is derived from an EMBL/GenBank/DDBJ whole genome shotgun (WGS) entry which is preliminary data.</text>
</comment>
<evidence type="ECO:0000256" key="1">
    <source>
        <dbReference type="SAM" id="MobiDB-lite"/>
    </source>
</evidence>
<dbReference type="EMBL" id="JANX01000076">
    <property type="protein sequence ID" value="KGM34667.1"/>
    <property type="molecule type" value="Genomic_DNA"/>
</dbReference>
<feature type="region of interest" description="Disordered" evidence="1">
    <location>
        <begin position="41"/>
        <end position="81"/>
    </location>
</feature>
<dbReference type="AlphaFoldDB" id="A0A0A0DCD8"/>
<organism evidence="2 3">
    <name type="scientific">Inquilinus limosus MP06</name>
    <dbReference type="NCBI Taxonomy" id="1398085"/>
    <lineage>
        <taxon>Bacteria</taxon>
        <taxon>Pseudomonadati</taxon>
        <taxon>Pseudomonadota</taxon>
        <taxon>Alphaproteobacteria</taxon>
        <taxon>Rhodospirillales</taxon>
        <taxon>Rhodospirillaceae</taxon>
        <taxon>Inquilinus</taxon>
    </lineage>
</organism>
<gene>
    <name evidence="2" type="ORF">P409_08865</name>
</gene>
<proteinExistence type="predicted"/>
<reference evidence="2 3" key="1">
    <citation type="submission" date="2014-01" db="EMBL/GenBank/DDBJ databases">
        <title>Genome sequence determination for a cystic fibrosis isolate, Inquilinus limosus.</title>
        <authorList>
            <person name="Pino M."/>
            <person name="Di Conza J."/>
            <person name="Gutkind G."/>
        </authorList>
    </citation>
    <scope>NUCLEOTIDE SEQUENCE [LARGE SCALE GENOMIC DNA]</scope>
    <source>
        <strain evidence="2 3">MP06</strain>
    </source>
</reference>